<protein>
    <recommendedName>
        <fullName evidence="2">DUF6533 domain-containing protein</fullName>
    </recommendedName>
</protein>
<feature type="domain" description="DUF6533" evidence="2">
    <location>
        <begin position="21"/>
        <end position="65"/>
    </location>
</feature>
<dbReference type="GeneID" id="18913319"/>
<dbReference type="EMBL" id="JH930477">
    <property type="protein sequence ID" value="EKM51112.1"/>
    <property type="molecule type" value="Genomic_DNA"/>
</dbReference>
<gene>
    <name evidence="3" type="ORF">PHACADRAFT_213014</name>
</gene>
<dbReference type="AlphaFoldDB" id="K5WLE2"/>
<evidence type="ECO:0000256" key="1">
    <source>
        <dbReference type="SAM" id="Phobius"/>
    </source>
</evidence>
<dbReference type="HOGENOM" id="CLU_035509_11_3_1"/>
<dbReference type="Proteomes" id="UP000008370">
    <property type="component" value="Unassembled WGS sequence"/>
</dbReference>
<evidence type="ECO:0000313" key="4">
    <source>
        <dbReference type="Proteomes" id="UP000008370"/>
    </source>
</evidence>
<keyword evidence="1" id="KW-0812">Transmembrane</keyword>
<dbReference type="InterPro" id="IPR045340">
    <property type="entry name" value="DUF6533"/>
</dbReference>
<feature type="transmembrane region" description="Helical" evidence="1">
    <location>
        <begin position="199"/>
        <end position="222"/>
    </location>
</feature>
<feature type="transmembrane region" description="Helical" evidence="1">
    <location>
        <begin position="21"/>
        <end position="38"/>
    </location>
</feature>
<name>K5WLE2_PHACS</name>
<keyword evidence="4" id="KW-1185">Reference proteome</keyword>
<reference evidence="3 4" key="1">
    <citation type="journal article" date="2012" name="BMC Genomics">
        <title>Comparative genomics of the white-rot fungi, Phanerochaete carnosa and P. chrysosporium, to elucidate the genetic basis of the distinct wood types they colonize.</title>
        <authorList>
            <person name="Suzuki H."/>
            <person name="MacDonald J."/>
            <person name="Syed K."/>
            <person name="Salamov A."/>
            <person name="Hori C."/>
            <person name="Aerts A."/>
            <person name="Henrissat B."/>
            <person name="Wiebenga A."/>
            <person name="vanKuyk P.A."/>
            <person name="Barry K."/>
            <person name="Lindquist E."/>
            <person name="LaButti K."/>
            <person name="Lapidus A."/>
            <person name="Lucas S."/>
            <person name="Coutinho P."/>
            <person name="Gong Y."/>
            <person name="Samejima M."/>
            <person name="Mahadevan R."/>
            <person name="Abou-Zaid M."/>
            <person name="de Vries R.P."/>
            <person name="Igarashi K."/>
            <person name="Yadav J.S."/>
            <person name="Grigoriev I.V."/>
            <person name="Master E.R."/>
        </authorList>
    </citation>
    <scope>NUCLEOTIDE SEQUENCE [LARGE SCALE GENOMIC DNA]</scope>
    <source>
        <strain evidence="3 4">HHB-10118-sp</strain>
    </source>
</reference>
<organism evidence="3 4">
    <name type="scientific">Phanerochaete carnosa (strain HHB-10118-sp)</name>
    <name type="common">White-rot fungus</name>
    <name type="synonym">Peniophora carnosa</name>
    <dbReference type="NCBI Taxonomy" id="650164"/>
    <lineage>
        <taxon>Eukaryota</taxon>
        <taxon>Fungi</taxon>
        <taxon>Dikarya</taxon>
        <taxon>Basidiomycota</taxon>
        <taxon>Agaricomycotina</taxon>
        <taxon>Agaricomycetes</taxon>
        <taxon>Polyporales</taxon>
        <taxon>Phanerochaetaceae</taxon>
        <taxon>Phanerochaete</taxon>
    </lineage>
</organism>
<sequence>MAGPLDASQLGTLRHNRLSNYFDVISCTLIIYDFMLTFNGELTLIWPSSWSTIKILFLLTRYATLRSSTSRLSSGFVYESTGWLLLTVILMLRTWAVYERRRAVAIGLVIWTIVTWVPNMTSLGIFLKSLRYGPLPVQHVPGSGCHVVSGSPIVFICWVLLMVFEAAILGLMAYKAVKNYRADKDSAIFKTVFRDGTVFYLYLFILSTANVIVILTASADLINLLSLPERMLHSILTARIILSLREFGSRSQLGWSTFSAGVRGPAGGVGGELEFARDAEDNFADADPSAIADETNTAVRNSDSETAHV</sequence>
<evidence type="ECO:0000313" key="3">
    <source>
        <dbReference type="EMBL" id="EKM51112.1"/>
    </source>
</evidence>
<dbReference type="Pfam" id="PF20151">
    <property type="entry name" value="DUF6533"/>
    <property type="match status" value="1"/>
</dbReference>
<dbReference type="InParanoid" id="K5WLE2"/>
<accession>K5WLE2</accession>
<dbReference type="KEGG" id="pco:PHACADRAFT_213014"/>
<dbReference type="OrthoDB" id="3350812at2759"/>
<feature type="transmembrane region" description="Helical" evidence="1">
    <location>
        <begin position="76"/>
        <end position="98"/>
    </location>
</feature>
<feature type="transmembrane region" description="Helical" evidence="1">
    <location>
        <begin position="147"/>
        <end position="174"/>
    </location>
</feature>
<evidence type="ECO:0000259" key="2">
    <source>
        <dbReference type="Pfam" id="PF20151"/>
    </source>
</evidence>
<feature type="transmembrane region" description="Helical" evidence="1">
    <location>
        <begin position="104"/>
        <end position="127"/>
    </location>
</feature>
<dbReference type="RefSeq" id="XP_007400268.1">
    <property type="nucleotide sequence ID" value="XM_007400206.1"/>
</dbReference>
<keyword evidence="1" id="KW-0472">Membrane</keyword>
<keyword evidence="1" id="KW-1133">Transmembrane helix</keyword>
<proteinExistence type="predicted"/>